<dbReference type="SMART" id="SM00530">
    <property type="entry name" value="HTH_XRE"/>
    <property type="match status" value="1"/>
</dbReference>
<evidence type="ECO:0000313" key="3">
    <source>
        <dbReference type="EMBL" id="ECI4008046.1"/>
    </source>
</evidence>
<comment type="caution">
    <text evidence="3">The sequence shown here is derived from an EMBL/GenBank/DDBJ whole genome shotgun (WGS) entry which is preliminary data.</text>
</comment>
<dbReference type="PANTHER" id="PTHR46558:SF11">
    <property type="entry name" value="HTH-TYPE TRANSCRIPTIONAL REGULATOR XRE"/>
    <property type="match status" value="1"/>
</dbReference>
<organism evidence="3">
    <name type="scientific">Salmonella enterica subsp. salamae</name>
    <dbReference type="NCBI Taxonomy" id="59202"/>
    <lineage>
        <taxon>Bacteria</taxon>
        <taxon>Pseudomonadati</taxon>
        <taxon>Pseudomonadota</taxon>
        <taxon>Gammaproteobacteria</taxon>
        <taxon>Enterobacterales</taxon>
        <taxon>Enterobacteriaceae</taxon>
        <taxon>Salmonella</taxon>
    </lineage>
</organism>
<accession>A0A5Y3MNZ1</accession>
<dbReference type="InterPro" id="IPR010982">
    <property type="entry name" value="Lambda_DNA-bd_dom_sf"/>
</dbReference>
<dbReference type="Pfam" id="PF01381">
    <property type="entry name" value="HTH_3"/>
    <property type="match status" value="1"/>
</dbReference>
<feature type="domain" description="HTH cro/C1-type" evidence="2">
    <location>
        <begin position="6"/>
        <end position="52"/>
    </location>
</feature>
<evidence type="ECO:0000259" key="2">
    <source>
        <dbReference type="PROSITE" id="PS50943"/>
    </source>
</evidence>
<evidence type="ECO:0000256" key="1">
    <source>
        <dbReference type="ARBA" id="ARBA00023125"/>
    </source>
</evidence>
<gene>
    <name evidence="3" type="ORF">DN310_01500</name>
</gene>
<dbReference type="PANTHER" id="PTHR46558">
    <property type="entry name" value="TRACRIPTIONAL REGULATORY PROTEIN-RELATED-RELATED"/>
    <property type="match status" value="1"/>
</dbReference>
<dbReference type="PROSITE" id="PS50943">
    <property type="entry name" value="HTH_CROC1"/>
    <property type="match status" value="1"/>
</dbReference>
<keyword evidence="1" id="KW-0238">DNA-binding</keyword>
<protein>
    <submittedName>
        <fullName evidence="3">XRE family transcriptional regulator</fullName>
    </submittedName>
</protein>
<dbReference type="Gene3D" id="1.10.260.40">
    <property type="entry name" value="lambda repressor-like DNA-binding domains"/>
    <property type="match status" value="1"/>
</dbReference>
<reference evidence="3" key="1">
    <citation type="submission" date="2018-06" db="EMBL/GenBank/DDBJ databases">
        <authorList>
            <person name="Ashton P.M."/>
            <person name="Dallman T."/>
            <person name="Nair S."/>
            <person name="De Pinna E."/>
            <person name="Peters T."/>
            <person name="Grant K."/>
        </authorList>
    </citation>
    <scope>NUCLEOTIDE SEQUENCE [LARGE SCALE GENOMIC DNA]</scope>
    <source>
        <strain evidence="3">275803</strain>
    </source>
</reference>
<dbReference type="AlphaFoldDB" id="A0A5Y3MNZ1"/>
<proteinExistence type="predicted"/>
<dbReference type="InterPro" id="IPR001387">
    <property type="entry name" value="Cro/C1-type_HTH"/>
</dbReference>
<sequence length="113" mass="12768">MIGLRIKEERVRLNLSQQKLADYIDVSKRTLIDWEKDRTSPTAVQLSALSNIGMDIMYIVTGSRLSNKESPYGTVNNADEAEMLAEYREGDEAARDAARYTLTRVAARKREAS</sequence>
<dbReference type="GO" id="GO:0003677">
    <property type="term" value="F:DNA binding"/>
    <property type="evidence" value="ECO:0007669"/>
    <property type="project" value="UniProtKB-KW"/>
</dbReference>
<dbReference type="EMBL" id="AAIVAV010000001">
    <property type="protein sequence ID" value="ECI4008046.1"/>
    <property type="molecule type" value="Genomic_DNA"/>
</dbReference>
<dbReference type="SUPFAM" id="SSF47413">
    <property type="entry name" value="lambda repressor-like DNA-binding domains"/>
    <property type="match status" value="1"/>
</dbReference>
<dbReference type="Proteomes" id="UP000839598">
    <property type="component" value="Unassembled WGS sequence"/>
</dbReference>
<name>A0A5Y3MNZ1_SALER</name>
<dbReference type="CDD" id="cd00093">
    <property type="entry name" value="HTH_XRE"/>
    <property type="match status" value="1"/>
</dbReference>